<organism evidence="6 7">
    <name type="scientific">Ostreobium quekettii</name>
    <dbReference type="NCBI Taxonomy" id="121088"/>
    <lineage>
        <taxon>Eukaryota</taxon>
        <taxon>Viridiplantae</taxon>
        <taxon>Chlorophyta</taxon>
        <taxon>core chlorophytes</taxon>
        <taxon>Ulvophyceae</taxon>
        <taxon>TCBD clade</taxon>
        <taxon>Bryopsidales</taxon>
        <taxon>Ostreobineae</taxon>
        <taxon>Ostreobiaceae</taxon>
        <taxon>Ostreobium</taxon>
    </lineage>
</organism>
<dbReference type="InterPro" id="IPR027417">
    <property type="entry name" value="P-loop_NTPase"/>
</dbReference>
<proteinExistence type="predicted"/>
<feature type="repeat" description="ANK" evidence="4">
    <location>
        <begin position="819"/>
        <end position="851"/>
    </location>
</feature>
<dbReference type="SUPFAM" id="SSF48403">
    <property type="entry name" value="Ankyrin repeat"/>
    <property type="match status" value="1"/>
</dbReference>
<evidence type="ECO:0000256" key="4">
    <source>
        <dbReference type="PROSITE-ProRule" id="PRU00023"/>
    </source>
</evidence>
<dbReference type="GO" id="GO:0005930">
    <property type="term" value="C:axoneme"/>
    <property type="evidence" value="ECO:0007669"/>
    <property type="project" value="UniProtKB-SubCell"/>
</dbReference>
<dbReference type="SUPFAM" id="SSF52058">
    <property type="entry name" value="L domain-like"/>
    <property type="match status" value="1"/>
</dbReference>
<feature type="repeat" description="ANK" evidence="4">
    <location>
        <begin position="786"/>
        <end position="818"/>
    </location>
</feature>
<comment type="caution">
    <text evidence="6">The sequence shown here is derived from an EMBL/GenBank/DDBJ whole genome shotgun (WGS) entry which is preliminary data.</text>
</comment>
<reference evidence="6" key="1">
    <citation type="submission" date="2020-12" db="EMBL/GenBank/DDBJ databases">
        <authorList>
            <person name="Iha C."/>
        </authorList>
    </citation>
    <scope>NUCLEOTIDE SEQUENCE</scope>
</reference>
<dbReference type="InterPro" id="IPR042197">
    <property type="entry name" value="Apaf_helical"/>
</dbReference>
<accession>A0A8S1IRN2</accession>
<dbReference type="Proteomes" id="UP000708148">
    <property type="component" value="Unassembled WGS sequence"/>
</dbReference>
<dbReference type="InterPro" id="IPR002182">
    <property type="entry name" value="NB-ARC"/>
</dbReference>
<comment type="subcellular location">
    <subcellularLocation>
        <location evidence="1">Cytoplasm</location>
        <location evidence="1">Cytoskeleton</location>
        <location evidence="1">Cilium axoneme</location>
    </subcellularLocation>
</comment>
<dbReference type="EMBL" id="CAJHUC010000725">
    <property type="protein sequence ID" value="CAD7697888.1"/>
    <property type="molecule type" value="Genomic_DNA"/>
</dbReference>
<dbReference type="SUPFAM" id="SSF52540">
    <property type="entry name" value="P-loop containing nucleoside triphosphate hydrolases"/>
    <property type="match status" value="1"/>
</dbReference>
<feature type="repeat" description="ANK" evidence="4">
    <location>
        <begin position="984"/>
        <end position="1016"/>
    </location>
</feature>
<keyword evidence="3 4" id="KW-0040">ANK repeat</keyword>
<evidence type="ECO:0000256" key="1">
    <source>
        <dbReference type="ARBA" id="ARBA00004430"/>
    </source>
</evidence>
<dbReference type="InterPro" id="IPR002110">
    <property type="entry name" value="Ankyrin_rpt"/>
</dbReference>
<dbReference type="AlphaFoldDB" id="A0A8S1IRN2"/>
<feature type="repeat" description="ANK" evidence="4">
    <location>
        <begin position="951"/>
        <end position="983"/>
    </location>
</feature>
<dbReference type="PANTHER" id="PTHR24173">
    <property type="entry name" value="ANKYRIN REPEAT CONTAINING"/>
    <property type="match status" value="1"/>
</dbReference>
<dbReference type="Gene3D" id="3.80.10.10">
    <property type="entry name" value="Ribonuclease Inhibitor"/>
    <property type="match status" value="1"/>
</dbReference>
<keyword evidence="7" id="KW-1185">Reference proteome</keyword>
<gene>
    <name evidence="6" type="ORF">OSTQU699_LOCUS3249</name>
</gene>
<keyword evidence="2" id="KW-0677">Repeat</keyword>
<dbReference type="Pfam" id="PF00931">
    <property type="entry name" value="NB-ARC"/>
    <property type="match status" value="1"/>
</dbReference>
<evidence type="ECO:0000313" key="7">
    <source>
        <dbReference type="Proteomes" id="UP000708148"/>
    </source>
</evidence>
<dbReference type="Gene3D" id="3.40.50.300">
    <property type="entry name" value="P-loop containing nucleotide triphosphate hydrolases"/>
    <property type="match status" value="1"/>
</dbReference>
<feature type="repeat" description="ANK" evidence="4">
    <location>
        <begin position="918"/>
        <end position="950"/>
    </location>
</feature>
<dbReference type="InterPro" id="IPR036770">
    <property type="entry name" value="Ankyrin_rpt-contain_sf"/>
</dbReference>
<evidence type="ECO:0000256" key="3">
    <source>
        <dbReference type="ARBA" id="ARBA00023043"/>
    </source>
</evidence>
<dbReference type="Pfam" id="PF00023">
    <property type="entry name" value="Ank"/>
    <property type="match status" value="1"/>
</dbReference>
<name>A0A8S1IRN2_9CHLO</name>
<dbReference type="Pfam" id="PF12796">
    <property type="entry name" value="Ank_2"/>
    <property type="match status" value="2"/>
</dbReference>
<evidence type="ECO:0000313" key="6">
    <source>
        <dbReference type="EMBL" id="CAD7697888.1"/>
    </source>
</evidence>
<dbReference type="PROSITE" id="PS50297">
    <property type="entry name" value="ANK_REP_REGION"/>
    <property type="match status" value="8"/>
</dbReference>
<dbReference type="SMART" id="SM00248">
    <property type="entry name" value="ANK"/>
    <property type="match status" value="10"/>
</dbReference>
<dbReference type="Gene3D" id="1.25.40.20">
    <property type="entry name" value="Ankyrin repeat-containing domain"/>
    <property type="match status" value="4"/>
</dbReference>
<feature type="repeat" description="ANK" evidence="4">
    <location>
        <begin position="885"/>
        <end position="917"/>
    </location>
</feature>
<evidence type="ECO:0000256" key="2">
    <source>
        <dbReference type="ARBA" id="ARBA00022737"/>
    </source>
</evidence>
<dbReference type="InterPro" id="IPR032675">
    <property type="entry name" value="LRR_dom_sf"/>
</dbReference>
<dbReference type="PROSITE" id="PS50088">
    <property type="entry name" value="ANK_REPEAT"/>
    <property type="match status" value="8"/>
</dbReference>
<feature type="repeat" description="ANK" evidence="4">
    <location>
        <begin position="852"/>
        <end position="884"/>
    </location>
</feature>
<dbReference type="OrthoDB" id="10057496at2759"/>
<dbReference type="PRINTS" id="PR00364">
    <property type="entry name" value="DISEASERSIST"/>
</dbReference>
<feature type="repeat" description="ANK" evidence="4">
    <location>
        <begin position="1017"/>
        <end position="1049"/>
    </location>
</feature>
<evidence type="ECO:0000259" key="5">
    <source>
        <dbReference type="Pfam" id="PF00931"/>
    </source>
</evidence>
<sequence length="1085" mass="119051">MVPSNSDVTHFKQALAHFESLLEAGGATTDAPPNDRKLITERASVRAGSQLLNDVAEQGKVLRTELSRVVSAKFRKEVWGPRVVVCIPTQVDAIGQKQDVAMVKNMLLSGNTTYVAVVGMGGVGKTTLARCVIHDEDVKERFKKNVNEGCLGVGFVTISQYPNMLDCLKKIWECLFGEKVEFANVEEAKWKLEANLQDKTYFLVMDDIWDETDMAGLDVAPPNSRVLITSRNHKVARVVAAECYDVTPLNDEASHQLFCKHAFDDGMAQKWQERFIPAIIEKCNGLPLALEIMGREAQSFKERQQWRDAVEILAETKVLKDQVFDRVFGLSFNRMHSVHQEVLLDMAMLPEDYQARATDMVELQLSIGSCASERRAREILRTLEDKALLRQEGHDVSEVPEFQRSRSGVHYYLHDVVRESALHTIAKKSVLERERLVSQHLRQGACRGQALMATRFSTSQKISTDQAWALRELEMPELKVLMLRDAGMSELPPSLFTAQLLAVDLTSSGIPELPSEISCLQSAKLLRLDCCDKLVRLPSEVGGMSQLRVLSMRQCKSICEIPESLGNLLLLTKLLIPECGIACLCCPDMKMWRNLTMLDLSKCTALKQLPSNIGELVSLTALNLGGCVQCACLPDSIGQLGQLEVLILHRCDRLTELPDTLAKLANMQELDIQQCPRLSGIPNTVGRGWSMLRILRLQGNSHMTFPEFFEDLECLEVLGLDEKCAIPDACKGRLEDQKIVVETRVTELCKDCRGDYIPLHWGAKNGMDEMVKFHLSEANVDFVNLNGSTALILAAAGGHTSTVDLLLKHNASVDQATKDGSTALMSAAFNGHTSTVDLLLKHNALVDQATKYGGTALMEAAFKGHTSTVDLLLKHNASVDQGDEDGRTALLSAAEGGRTSTVDLLLQHNASVDQVEEDGWTALMEAACNGHTSTVDLLLKHNASVDQARKDGWTALMEAACNGHTSTVDLLLKHNASVDQARKYGGTALMSAAFNGHTSTVDLLLKHNASVDQGDEDGGTALMSAAGNGHTSTVDLLLKNNASVDQARRDGMTAAELASAAGHQQLARKLRDAIILGSQDQEQFL</sequence>
<dbReference type="PANTHER" id="PTHR24173:SF74">
    <property type="entry name" value="ANKYRIN REPEAT DOMAIN-CONTAINING PROTEIN 16"/>
    <property type="match status" value="1"/>
</dbReference>
<dbReference type="Gene3D" id="1.10.8.430">
    <property type="entry name" value="Helical domain of apoptotic protease-activating factors"/>
    <property type="match status" value="1"/>
</dbReference>
<feature type="domain" description="NB-ARC" evidence="5">
    <location>
        <begin position="97"/>
        <end position="264"/>
    </location>
</feature>
<dbReference type="Pfam" id="PF13637">
    <property type="entry name" value="Ank_4"/>
    <property type="match status" value="1"/>
</dbReference>
<protein>
    <recommendedName>
        <fullName evidence="5">NB-ARC domain-containing protein</fullName>
    </recommendedName>
</protein>
<dbReference type="GO" id="GO:0043531">
    <property type="term" value="F:ADP binding"/>
    <property type="evidence" value="ECO:0007669"/>
    <property type="project" value="InterPro"/>
</dbReference>